<gene>
    <name evidence="3" type="ORF">PsYK624_123650</name>
</gene>
<dbReference type="EMBL" id="BPQB01000056">
    <property type="protein sequence ID" value="GJE96172.1"/>
    <property type="molecule type" value="Genomic_DNA"/>
</dbReference>
<feature type="region of interest" description="Disordered" evidence="1">
    <location>
        <begin position="102"/>
        <end position="142"/>
    </location>
</feature>
<organism evidence="3 4">
    <name type="scientific">Phanerochaete sordida</name>
    <dbReference type="NCBI Taxonomy" id="48140"/>
    <lineage>
        <taxon>Eukaryota</taxon>
        <taxon>Fungi</taxon>
        <taxon>Dikarya</taxon>
        <taxon>Basidiomycota</taxon>
        <taxon>Agaricomycotina</taxon>
        <taxon>Agaricomycetes</taxon>
        <taxon>Polyporales</taxon>
        <taxon>Phanerochaetaceae</taxon>
        <taxon>Phanerochaete</taxon>
    </lineage>
</organism>
<feature type="transmembrane region" description="Helical" evidence="2">
    <location>
        <begin position="12"/>
        <end position="31"/>
    </location>
</feature>
<reference evidence="3 4" key="1">
    <citation type="submission" date="2021-08" db="EMBL/GenBank/DDBJ databases">
        <title>Draft Genome Sequence of Phanerochaete sordida strain YK-624.</title>
        <authorList>
            <person name="Mori T."/>
            <person name="Dohra H."/>
            <person name="Suzuki T."/>
            <person name="Kawagishi H."/>
            <person name="Hirai H."/>
        </authorList>
    </citation>
    <scope>NUCLEOTIDE SEQUENCE [LARGE SCALE GENOMIC DNA]</scope>
    <source>
        <strain evidence="3 4">YK-624</strain>
    </source>
</reference>
<dbReference type="OrthoDB" id="2756573at2759"/>
<feature type="compositionally biased region" description="Polar residues" evidence="1">
    <location>
        <begin position="102"/>
        <end position="112"/>
    </location>
</feature>
<name>A0A9P3GIG3_9APHY</name>
<protein>
    <submittedName>
        <fullName evidence="3">Uncharacterized protein</fullName>
    </submittedName>
</protein>
<comment type="caution">
    <text evidence="3">The sequence shown here is derived from an EMBL/GenBank/DDBJ whole genome shotgun (WGS) entry which is preliminary data.</text>
</comment>
<keyword evidence="2" id="KW-1133">Transmembrane helix</keyword>
<keyword evidence="2" id="KW-0472">Membrane</keyword>
<sequence length="142" mass="15054">MKVDVTTMLLRDGTIYFFALLTVNVTLIATASTTASYISPFLTNLTPVLIARFMLNLRDLGSPPPSEDSFSRFSAPAFYVPPSMLAGNLGADLDDLAMFSTDESAAQTSGTDDSAAMPDTPVDDGGKSFIRNLPVSDSDSSV</sequence>
<proteinExistence type="predicted"/>
<keyword evidence="4" id="KW-1185">Reference proteome</keyword>
<dbReference type="AlphaFoldDB" id="A0A9P3GIG3"/>
<keyword evidence="2" id="KW-0812">Transmembrane</keyword>
<evidence type="ECO:0000256" key="2">
    <source>
        <dbReference type="SAM" id="Phobius"/>
    </source>
</evidence>
<evidence type="ECO:0000256" key="1">
    <source>
        <dbReference type="SAM" id="MobiDB-lite"/>
    </source>
</evidence>
<evidence type="ECO:0000313" key="3">
    <source>
        <dbReference type="EMBL" id="GJE96172.1"/>
    </source>
</evidence>
<dbReference type="Proteomes" id="UP000703269">
    <property type="component" value="Unassembled WGS sequence"/>
</dbReference>
<evidence type="ECO:0000313" key="4">
    <source>
        <dbReference type="Proteomes" id="UP000703269"/>
    </source>
</evidence>
<accession>A0A9P3GIG3</accession>